<dbReference type="RefSeq" id="WP_184806583.1">
    <property type="nucleotide sequence ID" value="NZ_JACIIZ010000016.1"/>
</dbReference>
<name>A0A7X0B216_9PROT</name>
<evidence type="ECO:0000256" key="1">
    <source>
        <dbReference type="SAM" id="Phobius"/>
    </source>
</evidence>
<feature type="transmembrane region" description="Helical" evidence="1">
    <location>
        <begin position="12"/>
        <end position="29"/>
    </location>
</feature>
<dbReference type="EMBL" id="JACIIZ010000016">
    <property type="protein sequence ID" value="MBB6254329.1"/>
    <property type="molecule type" value="Genomic_DNA"/>
</dbReference>
<dbReference type="AlphaFoldDB" id="A0A7X0B216"/>
<keyword evidence="1" id="KW-0812">Transmembrane</keyword>
<feature type="transmembrane region" description="Helical" evidence="1">
    <location>
        <begin position="41"/>
        <end position="61"/>
    </location>
</feature>
<accession>A0A7X0B216</accession>
<sequence length="102" mass="10088">MAAKVSLRTLTVFKHAMIGFGLGLVPAVISVMPPAHVTSRGALIGTIIGGALGGALALGMIGAYRARAIPADQPSPIGPVRLTLGCAPLVGIIIGLGVLAVL</sequence>
<keyword evidence="3" id="KW-1185">Reference proteome</keyword>
<protein>
    <submittedName>
        <fullName evidence="2">Uncharacterized protein</fullName>
    </submittedName>
</protein>
<keyword evidence="1" id="KW-0472">Membrane</keyword>
<comment type="caution">
    <text evidence="2">The sequence shown here is derived from an EMBL/GenBank/DDBJ whole genome shotgun (WGS) entry which is preliminary data.</text>
</comment>
<evidence type="ECO:0000313" key="3">
    <source>
        <dbReference type="Proteomes" id="UP000539175"/>
    </source>
</evidence>
<gene>
    <name evidence="2" type="ORF">FHS74_004915</name>
</gene>
<keyword evidence="1" id="KW-1133">Transmembrane helix</keyword>
<feature type="transmembrane region" description="Helical" evidence="1">
    <location>
        <begin position="82"/>
        <end position="101"/>
    </location>
</feature>
<evidence type="ECO:0000313" key="2">
    <source>
        <dbReference type="EMBL" id="MBB6254329.1"/>
    </source>
</evidence>
<reference evidence="2 3" key="1">
    <citation type="submission" date="2020-08" db="EMBL/GenBank/DDBJ databases">
        <title>Genomic Encyclopedia of Type Strains, Phase IV (KMG-IV): sequencing the most valuable type-strain genomes for metagenomic binning, comparative biology and taxonomic classification.</title>
        <authorList>
            <person name="Goeker M."/>
        </authorList>
    </citation>
    <scope>NUCLEOTIDE SEQUENCE [LARGE SCALE GENOMIC DNA]</scope>
    <source>
        <strain evidence="2 3">DSM 22198</strain>
    </source>
</reference>
<organism evidence="2 3">
    <name type="scientific">Nitrospirillum iridis</name>
    <dbReference type="NCBI Taxonomy" id="765888"/>
    <lineage>
        <taxon>Bacteria</taxon>
        <taxon>Pseudomonadati</taxon>
        <taxon>Pseudomonadota</taxon>
        <taxon>Alphaproteobacteria</taxon>
        <taxon>Rhodospirillales</taxon>
        <taxon>Azospirillaceae</taxon>
        <taxon>Nitrospirillum</taxon>
    </lineage>
</organism>
<dbReference type="Proteomes" id="UP000539175">
    <property type="component" value="Unassembled WGS sequence"/>
</dbReference>
<proteinExistence type="predicted"/>